<evidence type="ECO:0000256" key="2">
    <source>
        <dbReference type="ARBA" id="ARBA00022630"/>
    </source>
</evidence>
<dbReference type="Proteomes" id="UP000516373">
    <property type="component" value="Chromosome"/>
</dbReference>
<feature type="binding site" evidence="7">
    <location>
        <position position="252"/>
    </location>
    <ligand>
        <name>glyoxylate</name>
        <dbReference type="ChEBI" id="CHEBI:36655"/>
    </ligand>
</feature>
<dbReference type="KEGG" id="stui:GCM10017668_03330"/>
<dbReference type="GO" id="GO:0016491">
    <property type="term" value="F:oxidoreductase activity"/>
    <property type="evidence" value="ECO:0007669"/>
    <property type="project" value="UniProtKB-KW"/>
</dbReference>
<evidence type="ECO:0000256" key="5">
    <source>
        <dbReference type="ARBA" id="ARBA00024042"/>
    </source>
</evidence>
<feature type="binding site" evidence="7">
    <location>
        <position position="228"/>
    </location>
    <ligand>
        <name>FMN</name>
        <dbReference type="ChEBI" id="CHEBI:58210"/>
    </ligand>
</feature>
<feature type="domain" description="FMN hydroxy acid dehydrogenase" evidence="8">
    <location>
        <begin position="10"/>
        <end position="356"/>
    </location>
</feature>
<evidence type="ECO:0000256" key="1">
    <source>
        <dbReference type="ARBA" id="ARBA00001917"/>
    </source>
</evidence>
<dbReference type="PANTHER" id="PTHR10578:SF107">
    <property type="entry name" value="2-HYDROXYACID OXIDASE 1"/>
    <property type="match status" value="1"/>
</dbReference>
<dbReference type="PROSITE" id="PS51349">
    <property type="entry name" value="FMN_HYDROXY_ACID_DH_2"/>
    <property type="match status" value="1"/>
</dbReference>
<feature type="binding site" evidence="7">
    <location>
        <begin position="89"/>
        <end position="91"/>
    </location>
    <ligand>
        <name>FMN</name>
        <dbReference type="ChEBI" id="CHEBI:58210"/>
    </ligand>
</feature>
<dbReference type="CDD" id="cd02809">
    <property type="entry name" value="alpha_hydroxyacid_oxid_FMN"/>
    <property type="match status" value="1"/>
</dbReference>
<feature type="binding site" evidence="7">
    <location>
        <position position="118"/>
    </location>
    <ligand>
        <name>FMN</name>
        <dbReference type="ChEBI" id="CHEBI:58210"/>
    </ligand>
</feature>
<dbReference type="PANTHER" id="PTHR10578">
    <property type="entry name" value="S -2-HYDROXY-ACID OXIDASE-RELATED"/>
    <property type="match status" value="1"/>
</dbReference>
<feature type="binding site" evidence="7">
    <location>
        <begin position="283"/>
        <end position="287"/>
    </location>
    <ligand>
        <name>FMN</name>
        <dbReference type="ChEBI" id="CHEBI:58210"/>
    </ligand>
</feature>
<dbReference type="InterPro" id="IPR008259">
    <property type="entry name" value="FMN_hydac_DH_AS"/>
</dbReference>
<feature type="binding site" evidence="7">
    <location>
        <position position="140"/>
    </location>
    <ligand>
        <name>glyoxylate</name>
        <dbReference type="ChEBI" id="CHEBI:36655"/>
    </ligand>
</feature>
<accession>A0A7G1N9Y1</accession>
<dbReference type="InterPro" id="IPR013785">
    <property type="entry name" value="Aldolase_TIM"/>
</dbReference>
<sequence length="356" mass="36765">MAVPEARPGPEDLGIRATRDLAVRARTVLPAAAYEFYAAGSDEEISAGEAEAAWRGRRLLPRVLRDVSSIDTGVELLGTRLTSPVLAGPTAFHRMAHEEGETATAAGVAAAGTLLVLSSRATRHPEEVAEAAGPWWYQVYWLRDAEVTRRQVERAVAAGARALVLTVDAPYVPPRATSGLALPLPEDDELCRSVGVGTRLPGWEQDPSLGLDAIERLHRMSGLPVLVKGVLRADDAKACVAAGAAGVIVSNHGGRQLDRAVTSADALPAVAAAVGADVPVLVDGGVRTGTDVLVALALGARAVLLGRPVVWALALGGAAGVTALLDSYRTQLSTAMALAGCSCPADIDADLLHSGS</sequence>
<keyword evidence="3 7" id="KW-0288">FMN</keyword>
<dbReference type="Gene3D" id="3.20.20.70">
    <property type="entry name" value="Aldolase class I"/>
    <property type="match status" value="1"/>
</dbReference>
<feature type="binding site" evidence="7">
    <location>
        <position position="166"/>
    </location>
    <ligand>
        <name>FMN</name>
        <dbReference type="ChEBI" id="CHEBI:58210"/>
    </ligand>
</feature>
<evidence type="ECO:0000313" key="9">
    <source>
        <dbReference type="EMBL" id="BCL18490.1"/>
    </source>
</evidence>
<feature type="binding site" evidence="7">
    <location>
        <position position="250"/>
    </location>
    <ligand>
        <name>FMN</name>
        <dbReference type="ChEBI" id="CHEBI:58210"/>
    </ligand>
</feature>
<comment type="cofactor">
    <cofactor evidence="1">
        <name>FMN</name>
        <dbReference type="ChEBI" id="CHEBI:58210"/>
    </cofactor>
</comment>
<dbReference type="RefSeq" id="WP_190896189.1">
    <property type="nucleotide sequence ID" value="NZ_AP023439.1"/>
</dbReference>
<dbReference type="GO" id="GO:0010181">
    <property type="term" value="F:FMN binding"/>
    <property type="evidence" value="ECO:0007669"/>
    <property type="project" value="InterPro"/>
</dbReference>
<evidence type="ECO:0000256" key="4">
    <source>
        <dbReference type="ARBA" id="ARBA00023002"/>
    </source>
</evidence>
<evidence type="ECO:0000313" key="10">
    <source>
        <dbReference type="Proteomes" id="UP000516373"/>
    </source>
</evidence>
<feature type="binding site" evidence="7">
    <location>
        <begin position="306"/>
        <end position="307"/>
    </location>
    <ligand>
        <name>FMN</name>
        <dbReference type="ChEBI" id="CHEBI:58210"/>
    </ligand>
</feature>
<dbReference type="PROSITE" id="PS00557">
    <property type="entry name" value="FMN_HYDROXY_ACID_DH_1"/>
    <property type="match status" value="1"/>
</dbReference>
<evidence type="ECO:0000256" key="7">
    <source>
        <dbReference type="PIRSR" id="PIRSR000138-2"/>
    </source>
</evidence>
<reference evidence="9 10" key="1">
    <citation type="journal article" date="2014" name="Int. J. Syst. Evol. Microbiol.">
        <title>Complete genome sequence of Corynebacterium casei LMG S-19264T (=DSM 44701T), isolated from a smear-ripened cheese.</title>
        <authorList>
            <consortium name="US DOE Joint Genome Institute (JGI-PGF)"/>
            <person name="Walter F."/>
            <person name="Albersmeier A."/>
            <person name="Kalinowski J."/>
            <person name="Ruckert C."/>
        </authorList>
    </citation>
    <scope>NUCLEOTIDE SEQUENCE [LARGE SCALE GENOMIC DNA]</scope>
    <source>
        <strain evidence="9 10">JCM 4255</strain>
    </source>
</reference>
<feature type="binding site" evidence="7">
    <location>
        <position position="138"/>
    </location>
    <ligand>
        <name>FMN</name>
        <dbReference type="ChEBI" id="CHEBI:58210"/>
    </ligand>
</feature>
<dbReference type="InterPro" id="IPR037396">
    <property type="entry name" value="FMN_HAD"/>
</dbReference>
<evidence type="ECO:0000256" key="3">
    <source>
        <dbReference type="ARBA" id="ARBA00022643"/>
    </source>
</evidence>
<dbReference type="PIRSF" id="PIRSF000138">
    <property type="entry name" value="Al-hdrx_acd_dh"/>
    <property type="match status" value="1"/>
</dbReference>
<dbReference type="EMBL" id="AP023439">
    <property type="protein sequence ID" value="BCL18490.1"/>
    <property type="molecule type" value="Genomic_DNA"/>
</dbReference>
<dbReference type="InterPro" id="IPR012133">
    <property type="entry name" value="Alpha-hydoxy_acid_DH_FMN"/>
</dbReference>
<keyword evidence="4" id="KW-0560">Oxidoreductase</keyword>
<feature type="binding site" evidence="7">
    <location>
        <position position="255"/>
    </location>
    <ligand>
        <name>glyoxylate</name>
        <dbReference type="ChEBI" id="CHEBI:36655"/>
    </ligand>
</feature>
<feature type="binding site" evidence="7">
    <location>
        <position position="175"/>
    </location>
    <ligand>
        <name>glyoxylate</name>
        <dbReference type="ChEBI" id="CHEBI:36655"/>
    </ligand>
</feature>
<gene>
    <name evidence="9" type="ORF">GCM10017668_03330</name>
</gene>
<protein>
    <submittedName>
        <fullName evidence="9">Alpha-hydroxy-acid oxidizing enzyme</fullName>
    </submittedName>
</protein>
<keyword evidence="2 7" id="KW-0285">Flavoprotein</keyword>
<name>A0A7G1N9Y1_9ACTN</name>
<dbReference type="SUPFAM" id="SSF51395">
    <property type="entry name" value="FMN-linked oxidoreductases"/>
    <property type="match status" value="1"/>
</dbReference>
<dbReference type="Pfam" id="PF01070">
    <property type="entry name" value="FMN_dh"/>
    <property type="match status" value="1"/>
</dbReference>
<dbReference type="InterPro" id="IPR000262">
    <property type="entry name" value="FMN-dep_DH"/>
</dbReference>
<evidence type="ECO:0000256" key="6">
    <source>
        <dbReference type="PIRSR" id="PIRSR000138-1"/>
    </source>
</evidence>
<dbReference type="AlphaFoldDB" id="A0A7G1N9Y1"/>
<feature type="active site" description="Proton acceptor" evidence="6">
    <location>
        <position position="252"/>
    </location>
</feature>
<organism evidence="9 10">
    <name type="scientific">Streptomyces tuirus</name>
    <dbReference type="NCBI Taxonomy" id="68278"/>
    <lineage>
        <taxon>Bacteria</taxon>
        <taxon>Bacillati</taxon>
        <taxon>Actinomycetota</taxon>
        <taxon>Actinomycetes</taxon>
        <taxon>Kitasatosporales</taxon>
        <taxon>Streptomycetaceae</taxon>
        <taxon>Streptomyces</taxon>
    </lineage>
</organism>
<comment type="similarity">
    <text evidence="5">Belongs to the FMN-dependent alpha-hydroxy acid dehydrogenase family.</text>
</comment>
<proteinExistence type="inferred from homology"/>
<evidence type="ECO:0000259" key="8">
    <source>
        <dbReference type="PROSITE" id="PS51349"/>
    </source>
</evidence>